<comment type="caution">
    <text evidence="2">The sequence shown here is derived from an EMBL/GenBank/DDBJ whole genome shotgun (WGS) entry which is preliminary data.</text>
</comment>
<accession>A0AAU9K837</accession>
<dbReference type="EMBL" id="CAJZBQ010000061">
    <property type="protein sequence ID" value="CAG9335167.1"/>
    <property type="molecule type" value="Genomic_DNA"/>
</dbReference>
<gene>
    <name evidence="2" type="ORF">BSTOLATCC_MIC63375</name>
</gene>
<dbReference type="AlphaFoldDB" id="A0AAU9K837"/>
<dbReference type="Gene3D" id="2.120.10.80">
    <property type="entry name" value="Kelch-type beta propeller"/>
    <property type="match status" value="1"/>
</dbReference>
<evidence type="ECO:0000256" key="1">
    <source>
        <dbReference type="SAM" id="MobiDB-lite"/>
    </source>
</evidence>
<reference evidence="2" key="1">
    <citation type="submission" date="2021-09" db="EMBL/GenBank/DDBJ databases">
        <authorList>
            <consortium name="AG Swart"/>
            <person name="Singh M."/>
            <person name="Singh A."/>
            <person name="Seah K."/>
            <person name="Emmerich C."/>
        </authorList>
    </citation>
    <scope>NUCLEOTIDE SEQUENCE</scope>
    <source>
        <strain evidence="2">ATCC30299</strain>
    </source>
</reference>
<proteinExistence type="predicted"/>
<feature type="region of interest" description="Disordered" evidence="1">
    <location>
        <begin position="1"/>
        <end position="20"/>
    </location>
</feature>
<evidence type="ECO:0000313" key="3">
    <source>
        <dbReference type="Proteomes" id="UP001162131"/>
    </source>
</evidence>
<dbReference type="InterPro" id="IPR011043">
    <property type="entry name" value="Gal_Oxase/kelch_b-propeller"/>
</dbReference>
<dbReference type="Proteomes" id="UP001162131">
    <property type="component" value="Unassembled WGS sequence"/>
</dbReference>
<name>A0AAU9K837_9CILI</name>
<organism evidence="2 3">
    <name type="scientific">Blepharisma stoltei</name>
    <dbReference type="NCBI Taxonomy" id="1481888"/>
    <lineage>
        <taxon>Eukaryota</taxon>
        <taxon>Sar</taxon>
        <taxon>Alveolata</taxon>
        <taxon>Ciliophora</taxon>
        <taxon>Postciliodesmatophora</taxon>
        <taxon>Heterotrichea</taxon>
        <taxon>Heterotrichida</taxon>
        <taxon>Blepharismidae</taxon>
        <taxon>Blepharisma</taxon>
    </lineage>
</organism>
<dbReference type="SUPFAM" id="SSF50965">
    <property type="entry name" value="Galactose oxidase, central domain"/>
    <property type="match status" value="1"/>
</dbReference>
<keyword evidence="3" id="KW-1185">Reference proteome</keyword>
<sequence>MGGLTLRNKSAEVLNRPKNPELEMDFRKTRSAPQINPSLYDPPLMQAYRNYLNTCQIGTSLYSIWKVDKKTNLYIYNTETDTQEVIILQTPKPLDYSACISQLPNGKLFCFGDDKYSRTTVLVDRNGGVEVLPSGIPIRFSSCIYFNKSVYCFGGQNKKTTLTLSCRFDLDQNRWIQLTPMPGPDFNCNSIMLDRNILISGYIGENLLLYSIDIDSFSAIPFWFEIGKRKILINADRLYLIKCNEGAIYECEIGSYMNWRPTGRISIITRRAWQVYCSYNKGGIYIGIEGSYFFKFDLNKKRLIELKMS</sequence>
<protein>
    <submittedName>
        <fullName evidence="2">Uncharacterized protein</fullName>
    </submittedName>
</protein>
<evidence type="ECO:0000313" key="2">
    <source>
        <dbReference type="EMBL" id="CAG9335167.1"/>
    </source>
</evidence>
<dbReference type="InterPro" id="IPR015915">
    <property type="entry name" value="Kelch-typ_b-propeller"/>
</dbReference>